<dbReference type="AlphaFoldDB" id="N1PRS5"/>
<keyword evidence="2" id="KW-1185">Reference proteome</keyword>
<sequence length="79" mass="8532">MRLAVQKKGARCSGCASGSVGRSVAEVSPLYCLLWSKRGYQVTSWICAEPVIAIRSGHKLGAWPSDMLSASDWHIVLVV</sequence>
<reference evidence="2" key="1">
    <citation type="journal article" date="2012" name="PLoS Genet.">
        <title>The genomes of the fungal plant pathogens Cladosporium fulvum and Dothistroma septosporum reveal adaptation to different hosts and lifestyles but also signatures of common ancestry.</title>
        <authorList>
            <person name="de Wit P.J.G.M."/>
            <person name="van der Burgt A."/>
            <person name="Oekmen B."/>
            <person name="Stergiopoulos I."/>
            <person name="Abd-Elsalam K.A."/>
            <person name="Aerts A.L."/>
            <person name="Bahkali A.H."/>
            <person name="Beenen H.G."/>
            <person name="Chettri P."/>
            <person name="Cox M.P."/>
            <person name="Datema E."/>
            <person name="de Vries R.P."/>
            <person name="Dhillon B."/>
            <person name="Ganley A.R."/>
            <person name="Griffiths S.A."/>
            <person name="Guo Y."/>
            <person name="Hamelin R.C."/>
            <person name="Henrissat B."/>
            <person name="Kabir M.S."/>
            <person name="Jashni M.K."/>
            <person name="Kema G."/>
            <person name="Klaubauf S."/>
            <person name="Lapidus A."/>
            <person name="Levasseur A."/>
            <person name="Lindquist E."/>
            <person name="Mehrabi R."/>
            <person name="Ohm R.A."/>
            <person name="Owen T.J."/>
            <person name="Salamov A."/>
            <person name="Schwelm A."/>
            <person name="Schijlen E."/>
            <person name="Sun H."/>
            <person name="van den Burg H.A."/>
            <person name="van Ham R.C.H.J."/>
            <person name="Zhang S."/>
            <person name="Goodwin S.B."/>
            <person name="Grigoriev I.V."/>
            <person name="Collemare J."/>
            <person name="Bradshaw R.E."/>
        </authorList>
    </citation>
    <scope>NUCLEOTIDE SEQUENCE [LARGE SCALE GENOMIC DNA]</scope>
    <source>
        <strain evidence="2">NZE10 / CBS 128990</strain>
    </source>
</reference>
<evidence type="ECO:0000313" key="1">
    <source>
        <dbReference type="EMBL" id="EME45075.1"/>
    </source>
</evidence>
<dbReference type="Proteomes" id="UP000016933">
    <property type="component" value="Unassembled WGS sequence"/>
</dbReference>
<gene>
    <name evidence="1" type="ORF">DOTSEDRAFT_70944</name>
</gene>
<protein>
    <submittedName>
        <fullName evidence="1">Uncharacterized protein</fullName>
    </submittedName>
</protein>
<name>N1PRS5_DOTSN</name>
<dbReference type="HOGENOM" id="CLU_2605999_0_0_1"/>
<accession>N1PRS5</accession>
<organism evidence="1 2">
    <name type="scientific">Dothistroma septosporum (strain NZE10 / CBS 128990)</name>
    <name type="common">Red band needle blight fungus</name>
    <name type="synonym">Mycosphaerella pini</name>
    <dbReference type="NCBI Taxonomy" id="675120"/>
    <lineage>
        <taxon>Eukaryota</taxon>
        <taxon>Fungi</taxon>
        <taxon>Dikarya</taxon>
        <taxon>Ascomycota</taxon>
        <taxon>Pezizomycotina</taxon>
        <taxon>Dothideomycetes</taxon>
        <taxon>Dothideomycetidae</taxon>
        <taxon>Mycosphaerellales</taxon>
        <taxon>Mycosphaerellaceae</taxon>
        <taxon>Dothistroma</taxon>
    </lineage>
</organism>
<proteinExistence type="predicted"/>
<evidence type="ECO:0000313" key="2">
    <source>
        <dbReference type="Proteomes" id="UP000016933"/>
    </source>
</evidence>
<dbReference type="EMBL" id="KB446538">
    <property type="protein sequence ID" value="EME45075.1"/>
    <property type="molecule type" value="Genomic_DNA"/>
</dbReference>
<reference evidence="1 2" key="2">
    <citation type="journal article" date="2012" name="PLoS Pathog.">
        <title>Diverse lifestyles and strategies of plant pathogenesis encoded in the genomes of eighteen Dothideomycetes fungi.</title>
        <authorList>
            <person name="Ohm R.A."/>
            <person name="Feau N."/>
            <person name="Henrissat B."/>
            <person name="Schoch C.L."/>
            <person name="Horwitz B.A."/>
            <person name="Barry K.W."/>
            <person name="Condon B.J."/>
            <person name="Copeland A.C."/>
            <person name="Dhillon B."/>
            <person name="Glaser F."/>
            <person name="Hesse C.N."/>
            <person name="Kosti I."/>
            <person name="LaButti K."/>
            <person name="Lindquist E.A."/>
            <person name="Lucas S."/>
            <person name="Salamov A.A."/>
            <person name="Bradshaw R.E."/>
            <person name="Ciuffetti L."/>
            <person name="Hamelin R.C."/>
            <person name="Kema G.H.J."/>
            <person name="Lawrence C."/>
            <person name="Scott J.A."/>
            <person name="Spatafora J.W."/>
            <person name="Turgeon B.G."/>
            <person name="de Wit P.J.G.M."/>
            <person name="Zhong S."/>
            <person name="Goodwin S.B."/>
            <person name="Grigoriev I.V."/>
        </authorList>
    </citation>
    <scope>NUCLEOTIDE SEQUENCE [LARGE SCALE GENOMIC DNA]</scope>
    <source>
        <strain evidence="2">NZE10 / CBS 128990</strain>
    </source>
</reference>